<evidence type="ECO:0000256" key="1">
    <source>
        <dbReference type="SAM" id="MobiDB-lite"/>
    </source>
</evidence>
<gene>
    <name evidence="2" type="ORF">NPX13_g4143</name>
</gene>
<organism evidence="2 3">
    <name type="scientific">Xylaria arbuscula</name>
    <dbReference type="NCBI Taxonomy" id="114810"/>
    <lineage>
        <taxon>Eukaryota</taxon>
        <taxon>Fungi</taxon>
        <taxon>Dikarya</taxon>
        <taxon>Ascomycota</taxon>
        <taxon>Pezizomycotina</taxon>
        <taxon>Sordariomycetes</taxon>
        <taxon>Xylariomycetidae</taxon>
        <taxon>Xylariales</taxon>
        <taxon>Xylariaceae</taxon>
        <taxon>Xylaria</taxon>
    </lineage>
</organism>
<proteinExistence type="predicted"/>
<dbReference type="EMBL" id="JANPWZ010000564">
    <property type="protein sequence ID" value="KAJ3575106.1"/>
    <property type="molecule type" value="Genomic_DNA"/>
</dbReference>
<reference evidence="2" key="1">
    <citation type="submission" date="2022-07" db="EMBL/GenBank/DDBJ databases">
        <title>Genome Sequence of Xylaria arbuscula.</title>
        <authorList>
            <person name="Buettner E."/>
        </authorList>
    </citation>
    <scope>NUCLEOTIDE SEQUENCE</scope>
    <source>
        <strain evidence="2">VT107</strain>
    </source>
</reference>
<evidence type="ECO:0000313" key="3">
    <source>
        <dbReference type="Proteomes" id="UP001148614"/>
    </source>
</evidence>
<dbReference type="AlphaFoldDB" id="A0A9W8NH36"/>
<keyword evidence="3" id="KW-1185">Reference proteome</keyword>
<accession>A0A9W8NH36</accession>
<protein>
    <submittedName>
        <fullName evidence="2">Uncharacterized protein</fullName>
    </submittedName>
</protein>
<feature type="region of interest" description="Disordered" evidence="1">
    <location>
        <begin position="51"/>
        <end position="77"/>
    </location>
</feature>
<comment type="caution">
    <text evidence="2">The sequence shown here is derived from an EMBL/GenBank/DDBJ whole genome shotgun (WGS) entry which is preliminary data.</text>
</comment>
<sequence>MKPEGRPGTSCISIINTVLNWHISNVPGGWNVDVDPTLQIALPALGHGKVKGAHPSAAGSLTPSRGNKRPASEASNISTGLKRIKMETVGLPLEITSMLISNLLTAKPICILSLIVPDWKICWGEALDIDSGIMRVLSYTRQEGISRPSTLSCSFEHQREDHILTPMTVFDPNIVALSKEFTLEYMKRFYRTHTHLFTLEINTDSPQPLCSEIMRTILPFDDEPATSIKMTSAPIYEYLRHVAVHSPLNLLSLDTSAFERAGQMNRLDRDRSAFLRLSWSKMPNLESVALDLRLYSHHTNTRRRCLSKNEIIARANEMGRHLKLKTLVLAGLQSYDFFYDYERKSAHEIEQLETLNGEPNWIKIFRPAVREGGRIILVDKLF</sequence>
<evidence type="ECO:0000313" key="2">
    <source>
        <dbReference type="EMBL" id="KAJ3575106.1"/>
    </source>
</evidence>
<dbReference type="Proteomes" id="UP001148614">
    <property type="component" value="Unassembled WGS sequence"/>
</dbReference>
<dbReference type="VEuPathDB" id="FungiDB:F4678DRAFT_475545"/>
<name>A0A9W8NH36_9PEZI</name>